<feature type="repeat" description="EAR" evidence="4">
    <location>
        <begin position="426"/>
        <end position="474"/>
    </location>
</feature>
<gene>
    <name evidence="5" type="ORF">HPG69_006004</name>
</gene>
<keyword evidence="3" id="KW-0677">Repeat</keyword>
<feature type="repeat" description="EAR" evidence="4">
    <location>
        <begin position="227"/>
        <end position="272"/>
    </location>
</feature>
<feature type="non-terminal residue" evidence="5">
    <location>
        <position position="1"/>
    </location>
</feature>
<dbReference type="InterPro" id="IPR005492">
    <property type="entry name" value="EPTP"/>
</dbReference>
<keyword evidence="2" id="KW-0732">Signal</keyword>
<feature type="repeat" description="EAR" evidence="4">
    <location>
        <begin position="374"/>
        <end position="422"/>
    </location>
</feature>
<dbReference type="SUPFAM" id="SSF49899">
    <property type="entry name" value="Concanavalin A-like lectins/glucanases"/>
    <property type="match status" value="1"/>
</dbReference>
<organism evidence="5 6">
    <name type="scientific">Diceros bicornis minor</name>
    <name type="common">South-central black rhinoceros</name>
    <dbReference type="NCBI Taxonomy" id="77932"/>
    <lineage>
        <taxon>Eukaryota</taxon>
        <taxon>Metazoa</taxon>
        <taxon>Chordata</taxon>
        <taxon>Craniata</taxon>
        <taxon>Vertebrata</taxon>
        <taxon>Euteleostomi</taxon>
        <taxon>Mammalia</taxon>
        <taxon>Eutheria</taxon>
        <taxon>Laurasiatheria</taxon>
        <taxon>Perissodactyla</taxon>
        <taxon>Rhinocerotidae</taxon>
        <taxon>Diceros</taxon>
    </lineage>
</organism>
<evidence type="ECO:0008006" key="7">
    <source>
        <dbReference type="Google" id="ProtNLM"/>
    </source>
</evidence>
<evidence type="ECO:0000313" key="5">
    <source>
        <dbReference type="EMBL" id="KAF5917611.1"/>
    </source>
</evidence>
<protein>
    <recommendedName>
        <fullName evidence="7">Thrombospondin type laminin G domain and EAR repeats</fullName>
    </recommendedName>
</protein>
<dbReference type="PANTHER" id="PTHR15261:SF4">
    <property type="entry name" value="THROMBOSPONDIN-TYPE LAMININ G DOMAIN AND EAR REPEAT-CONTAINING PROTEIN"/>
    <property type="match status" value="1"/>
</dbReference>
<dbReference type="Gene3D" id="2.60.120.200">
    <property type="match status" value="1"/>
</dbReference>
<evidence type="ECO:0000313" key="6">
    <source>
        <dbReference type="Proteomes" id="UP000551758"/>
    </source>
</evidence>
<dbReference type="Proteomes" id="UP000551758">
    <property type="component" value="Unassembled WGS sequence"/>
</dbReference>
<evidence type="ECO:0000256" key="1">
    <source>
        <dbReference type="ARBA" id="ARBA00004645"/>
    </source>
</evidence>
<evidence type="ECO:0000256" key="2">
    <source>
        <dbReference type="ARBA" id="ARBA00022729"/>
    </source>
</evidence>
<evidence type="ECO:0000256" key="3">
    <source>
        <dbReference type="ARBA" id="ARBA00022737"/>
    </source>
</evidence>
<name>A0A7J7EPP2_DICBM</name>
<dbReference type="PANTHER" id="PTHR15261">
    <property type="entry name" value="THROMBOSPONDIN-TYPE LAMININ G DOMAIN AND EAR REPEAT-CONTAINING"/>
    <property type="match status" value="1"/>
</dbReference>
<comment type="subcellular location">
    <subcellularLocation>
        <location evidence="1">Cell projection</location>
        <location evidence="1">Stereocilium</location>
    </subcellularLocation>
</comment>
<dbReference type="GO" id="GO:0007165">
    <property type="term" value="P:signal transduction"/>
    <property type="evidence" value="ECO:0007669"/>
    <property type="project" value="TreeGrafter"/>
</dbReference>
<proteinExistence type="predicted"/>
<evidence type="ECO:0000256" key="4">
    <source>
        <dbReference type="PROSITE-ProRule" id="PRU00075"/>
    </source>
</evidence>
<dbReference type="InterPro" id="IPR013320">
    <property type="entry name" value="ConA-like_dom_sf"/>
</dbReference>
<keyword evidence="6" id="KW-1185">Reference proteome</keyword>
<dbReference type="PROSITE" id="PS50912">
    <property type="entry name" value="EAR"/>
    <property type="match status" value="3"/>
</dbReference>
<sequence length="489" mass="55295">PRPPGPALTRRPLLQKNEYLLTVLAEERDALLLGLRYSPAQLHFLFLREDAAGVWQTRVSFRSPALMDSEWHTLVLAVSEGSFSLTMDCGLPVDITADVPFPATLSVRGARFFIGSRRRTKGLFTGLLRQLVLLPGSDATPRLCPCRNAEFAVLSIPPILWGLTGRPEDNEVPKYPYETDMKVTLGSRPPCTKVEDAQFWFDASRRGLYLCVGSEWVSVLAAKEKLDYVEEHQSLFTNSETLGIEVFVIPEAGLFVATANRKTTSAIYKWTDGKFASYQNIPTYQAQSWTHFTIGKRASVHSVTFLILFILEKPRVQRDADIQEPLAPDRSHRSREPSVLGLLFQIFLAVANFEPNEKGQEFSVIYKWSQRKLLFTPYQRVPTHSARDWEAFQVAGEHFLAVANHREGDNHNIDSVIYKWNPRTRLFEANQTIATSGAYDWEFFTVGPYSFLAVANAFNGTSTKVNSHLYVWLVGSFQLFQSFQVGNLT</sequence>
<dbReference type="AlphaFoldDB" id="A0A7J7EPP2"/>
<dbReference type="Pfam" id="PF03736">
    <property type="entry name" value="EPTP"/>
    <property type="match status" value="3"/>
</dbReference>
<accession>A0A7J7EPP2</accession>
<dbReference type="EMBL" id="JACDTQ010002530">
    <property type="protein sequence ID" value="KAF5917611.1"/>
    <property type="molecule type" value="Genomic_DNA"/>
</dbReference>
<dbReference type="GO" id="GO:0032420">
    <property type="term" value="C:stereocilium"/>
    <property type="evidence" value="ECO:0007669"/>
    <property type="project" value="UniProtKB-SubCell"/>
</dbReference>
<comment type="caution">
    <text evidence="5">The sequence shown here is derived from an EMBL/GenBank/DDBJ whole genome shotgun (WGS) entry which is preliminary data.</text>
</comment>
<reference evidence="5 6" key="1">
    <citation type="journal article" date="2020" name="Mol. Biol. Evol.">
        <title>Interspecific Gene Flow and the Evolution of Specialization in Black and White Rhinoceros.</title>
        <authorList>
            <person name="Moodley Y."/>
            <person name="Westbury M.V."/>
            <person name="Russo I.M."/>
            <person name="Gopalakrishnan S."/>
            <person name="Rakotoarivelo A."/>
            <person name="Olsen R.A."/>
            <person name="Prost S."/>
            <person name="Tunstall T."/>
            <person name="Ryder O.A."/>
            <person name="Dalen L."/>
            <person name="Bruford M.W."/>
        </authorList>
    </citation>
    <scope>NUCLEOTIDE SEQUENCE [LARGE SCALE GENOMIC DNA]</scope>
    <source>
        <strain evidence="5">SBR-YM</strain>
        <tissue evidence="5">Skin</tissue>
    </source>
</reference>
<dbReference type="InterPro" id="IPR009039">
    <property type="entry name" value="EAR"/>
</dbReference>